<keyword evidence="5" id="KW-0812">Transmembrane</keyword>
<feature type="transmembrane region" description="Helical" evidence="5">
    <location>
        <begin position="334"/>
        <end position="352"/>
    </location>
</feature>
<keyword evidence="9" id="KW-1185">Reference proteome</keyword>
<evidence type="ECO:0000256" key="6">
    <source>
        <dbReference type="SAM" id="SignalP"/>
    </source>
</evidence>
<evidence type="ECO:0000256" key="1">
    <source>
        <dbReference type="ARBA" id="ARBA00007664"/>
    </source>
</evidence>
<feature type="chain" id="PRO_5047096888" evidence="6">
    <location>
        <begin position="23"/>
        <end position="357"/>
    </location>
</feature>
<dbReference type="PROSITE" id="PS00135">
    <property type="entry name" value="TRYPSIN_SER"/>
    <property type="match status" value="1"/>
</dbReference>
<dbReference type="InterPro" id="IPR009003">
    <property type="entry name" value="Peptidase_S1_PA"/>
</dbReference>
<dbReference type="InterPro" id="IPR001314">
    <property type="entry name" value="Peptidase_S1A"/>
</dbReference>
<evidence type="ECO:0000256" key="5">
    <source>
        <dbReference type="SAM" id="Phobius"/>
    </source>
</evidence>
<evidence type="ECO:0000256" key="2">
    <source>
        <dbReference type="ARBA" id="ARBA00023157"/>
    </source>
</evidence>
<keyword evidence="5" id="KW-1133">Transmembrane helix</keyword>
<dbReference type="EC" id="3.4.21.-" evidence="8"/>
<keyword evidence="2" id="KW-1015">Disulfide bond</keyword>
<name>A0ABT1N591_9GAMM</name>
<dbReference type="InterPro" id="IPR001254">
    <property type="entry name" value="Trypsin_dom"/>
</dbReference>
<dbReference type="PANTHER" id="PTHR24276">
    <property type="entry name" value="POLYSERASE-RELATED"/>
    <property type="match status" value="1"/>
</dbReference>
<dbReference type="InterPro" id="IPR018114">
    <property type="entry name" value="TRYPSIN_HIS"/>
</dbReference>
<keyword evidence="6" id="KW-0732">Signal</keyword>
<dbReference type="Gene3D" id="2.40.10.10">
    <property type="entry name" value="Trypsin-like serine proteases"/>
    <property type="match status" value="1"/>
</dbReference>
<evidence type="ECO:0000256" key="3">
    <source>
        <dbReference type="RuleBase" id="RU363034"/>
    </source>
</evidence>
<sequence>MCNQLMNAVCAVAAICSLPLLAVESVGVPSLTITDGQEKDWDDYSSLVRNNCSGTLIAGKWVLTAAHCYFHLDHDNPGISVYVNYRGERDAIDVLRLNIHPAYTTVAVDVALWELDGLHTTDQAFFLSKRELDHGELVGVHGFGGGRFGVSAMEVDRFTDSYEFSFHVLNLGSGGTTGGDSGGPYIDSEGYIVATHLGRYDGTRSVGSMLAPSQVWGFVLDTIDGWHFPTVAMVTGTAEVAVQSLHLNGAVDAAYTDGDAVIVGGTCLDVDAIDPFDVCTYVVQSDGGEGALMLSDSEVIRVNPQFDNSDGDGNTGDGDGNTGDGGGNTGGSSGGGSLGFLSLFGMLALAGLRRLRR</sequence>
<evidence type="ECO:0000313" key="9">
    <source>
        <dbReference type="Proteomes" id="UP001524460"/>
    </source>
</evidence>
<accession>A0ABT1N591</accession>
<organism evidence="8 9">
    <name type="scientific">Photobacterium pectinilyticum</name>
    <dbReference type="NCBI Taxonomy" id="2906793"/>
    <lineage>
        <taxon>Bacteria</taxon>
        <taxon>Pseudomonadati</taxon>
        <taxon>Pseudomonadota</taxon>
        <taxon>Gammaproteobacteria</taxon>
        <taxon>Vibrionales</taxon>
        <taxon>Vibrionaceae</taxon>
        <taxon>Photobacterium</taxon>
    </lineage>
</organism>
<dbReference type="PROSITE" id="PS50240">
    <property type="entry name" value="TRYPSIN_DOM"/>
    <property type="match status" value="1"/>
</dbReference>
<keyword evidence="3" id="KW-0645">Protease</keyword>
<dbReference type="Pfam" id="PF00089">
    <property type="entry name" value="Trypsin"/>
    <property type="match status" value="1"/>
</dbReference>
<dbReference type="InterPro" id="IPR033116">
    <property type="entry name" value="TRYPSIN_SER"/>
</dbReference>
<evidence type="ECO:0000256" key="4">
    <source>
        <dbReference type="SAM" id="MobiDB-lite"/>
    </source>
</evidence>
<dbReference type="InterPro" id="IPR043504">
    <property type="entry name" value="Peptidase_S1_PA_chymotrypsin"/>
</dbReference>
<feature type="domain" description="Peptidase S1" evidence="7">
    <location>
        <begin position="33"/>
        <end position="232"/>
    </location>
</feature>
<comment type="similarity">
    <text evidence="1">Belongs to the peptidase S1 family.</text>
</comment>
<keyword evidence="3 8" id="KW-0378">Hydrolase</keyword>
<keyword evidence="3" id="KW-0720">Serine protease</keyword>
<feature type="compositionally biased region" description="Gly residues" evidence="4">
    <location>
        <begin position="313"/>
        <end position="331"/>
    </location>
</feature>
<dbReference type="Proteomes" id="UP001524460">
    <property type="component" value="Unassembled WGS sequence"/>
</dbReference>
<evidence type="ECO:0000313" key="8">
    <source>
        <dbReference type="EMBL" id="MCQ1058901.1"/>
    </source>
</evidence>
<dbReference type="SMART" id="SM00020">
    <property type="entry name" value="Tryp_SPc"/>
    <property type="match status" value="1"/>
</dbReference>
<feature type="signal peptide" evidence="6">
    <location>
        <begin position="1"/>
        <end position="22"/>
    </location>
</feature>
<dbReference type="EMBL" id="JANEYT010000025">
    <property type="protein sequence ID" value="MCQ1058901.1"/>
    <property type="molecule type" value="Genomic_DNA"/>
</dbReference>
<reference evidence="8 9" key="1">
    <citation type="submission" date="2022-07" db="EMBL/GenBank/DDBJ databases">
        <title>Photobacterium pectinilyticum sp. nov., a marine bacterium isolated from surface seawater of Qingdao offshore.</title>
        <authorList>
            <person name="Wang X."/>
        </authorList>
    </citation>
    <scope>NUCLEOTIDE SEQUENCE [LARGE SCALE GENOMIC DNA]</scope>
    <source>
        <strain evidence="8 9">ZSDE20</strain>
    </source>
</reference>
<proteinExistence type="inferred from homology"/>
<evidence type="ECO:0000259" key="7">
    <source>
        <dbReference type="PROSITE" id="PS50240"/>
    </source>
</evidence>
<dbReference type="PRINTS" id="PR00722">
    <property type="entry name" value="CHYMOTRYPSIN"/>
</dbReference>
<comment type="caution">
    <text evidence="8">The sequence shown here is derived from an EMBL/GenBank/DDBJ whole genome shotgun (WGS) entry which is preliminary data.</text>
</comment>
<gene>
    <name evidence="8" type="ORF">NHN17_12635</name>
</gene>
<feature type="region of interest" description="Disordered" evidence="4">
    <location>
        <begin position="303"/>
        <end position="331"/>
    </location>
</feature>
<protein>
    <submittedName>
        <fullName evidence="8">Trypsin-like serine protease</fullName>
        <ecNumber evidence="8">3.4.21.-</ecNumber>
    </submittedName>
</protein>
<dbReference type="RefSeq" id="WP_255042927.1">
    <property type="nucleotide sequence ID" value="NZ_JANEYT010000025.1"/>
</dbReference>
<keyword evidence="5" id="KW-0472">Membrane</keyword>
<dbReference type="InterPro" id="IPR050430">
    <property type="entry name" value="Peptidase_S1"/>
</dbReference>
<dbReference type="GO" id="GO:0016787">
    <property type="term" value="F:hydrolase activity"/>
    <property type="evidence" value="ECO:0007669"/>
    <property type="project" value="UniProtKB-KW"/>
</dbReference>
<dbReference type="PROSITE" id="PS00134">
    <property type="entry name" value="TRYPSIN_HIS"/>
    <property type="match status" value="1"/>
</dbReference>
<dbReference type="PANTHER" id="PTHR24276:SF98">
    <property type="entry name" value="FI18310P1-RELATED"/>
    <property type="match status" value="1"/>
</dbReference>
<dbReference type="SUPFAM" id="SSF50494">
    <property type="entry name" value="Trypsin-like serine proteases"/>
    <property type="match status" value="1"/>
</dbReference>